<proteinExistence type="predicted"/>
<feature type="compositionally biased region" description="Polar residues" evidence="1">
    <location>
        <begin position="1222"/>
        <end position="1246"/>
    </location>
</feature>
<dbReference type="SMART" id="SM00494">
    <property type="entry name" value="ChtBD2"/>
    <property type="match status" value="1"/>
</dbReference>
<dbReference type="PANTHER" id="PTHR22933">
    <property type="entry name" value="FI18007P1-RELATED"/>
    <property type="match status" value="1"/>
</dbReference>
<feature type="region of interest" description="Disordered" evidence="1">
    <location>
        <begin position="1222"/>
        <end position="1249"/>
    </location>
</feature>
<dbReference type="PROSITE" id="PS50940">
    <property type="entry name" value="CHIT_BIND_II"/>
    <property type="match status" value="1"/>
</dbReference>
<feature type="compositionally biased region" description="Basic and acidic residues" evidence="1">
    <location>
        <begin position="922"/>
        <end position="935"/>
    </location>
</feature>
<name>A0ABN8IGW5_9NEOP</name>
<dbReference type="InterPro" id="IPR036508">
    <property type="entry name" value="Chitin-bd_dom_sf"/>
</dbReference>
<organism evidence="3 4">
    <name type="scientific">Iphiclides podalirius</name>
    <name type="common">scarce swallowtail</name>
    <dbReference type="NCBI Taxonomy" id="110791"/>
    <lineage>
        <taxon>Eukaryota</taxon>
        <taxon>Metazoa</taxon>
        <taxon>Ecdysozoa</taxon>
        <taxon>Arthropoda</taxon>
        <taxon>Hexapoda</taxon>
        <taxon>Insecta</taxon>
        <taxon>Pterygota</taxon>
        <taxon>Neoptera</taxon>
        <taxon>Endopterygota</taxon>
        <taxon>Lepidoptera</taxon>
        <taxon>Glossata</taxon>
        <taxon>Ditrysia</taxon>
        <taxon>Papilionoidea</taxon>
        <taxon>Papilionidae</taxon>
        <taxon>Papilioninae</taxon>
        <taxon>Iphiclides</taxon>
    </lineage>
</organism>
<dbReference type="Gene3D" id="2.170.140.10">
    <property type="entry name" value="Chitin binding domain"/>
    <property type="match status" value="1"/>
</dbReference>
<protein>
    <recommendedName>
        <fullName evidence="2">Chitin-binding type-2 domain-containing protein</fullName>
    </recommendedName>
</protein>
<feature type="region of interest" description="Disordered" evidence="1">
    <location>
        <begin position="449"/>
        <end position="485"/>
    </location>
</feature>
<evidence type="ECO:0000259" key="2">
    <source>
        <dbReference type="PROSITE" id="PS50940"/>
    </source>
</evidence>
<gene>
    <name evidence="3" type="ORF">IPOD504_LOCUS8862</name>
</gene>
<evidence type="ECO:0000313" key="4">
    <source>
        <dbReference type="Proteomes" id="UP000837857"/>
    </source>
</evidence>
<dbReference type="InterPro" id="IPR002557">
    <property type="entry name" value="Chitin-bd_dom"/>
</dbReference>
<evidence type="ECO:0000256" key="1">
    <source>
        <dbReference type="SAM" id="MobiDB-lite"/>
    </source>
</evidence>
<feature type="compositionally biased region" description="Polar residues" evidence="1">
    <location>
        <begin position="906"/>
        <end position="920"/>
    </location>
</feature>
<feature type="compositionally biased region" description="Polar residues" evidence="1">
    <location>
        <begin position="171"/>
        <end position="200"/>
    </location>
</feature>
<feature type="region of interest" description="Disordered" evidence="1">
    <location>
        <begin position="165"/>
        <end position="200"/>
    </location>
</feature>
<reference evidence="3" key="1">
    <citation type="submission" date="2022-03" db="EMBL/GenBank/DDBJ databases">
        <authorList>
            <person name="Martin H S."/>
        </authorList>
    </citation>
    <scope>NUCLEOTIDE SEQUENCE</scope>
</reference>
<evidence type="ECO:0000313" key="3">
    <source>
        <dbReference type="EMBL" id="CAH2054960.1"/>
    </source>
</evidence>
<dbReference type="Proteomes" id="UP000837857">
    <property type="component" value="Chromosome 21"/>
</dbReference>
<dbReference type="PANTHER" id="PTHR22933:SF42">
    <property type="entry name" value="FI18455P1-RELATED"/>
    <property type="match status" value="1"/>
</dbReference>
<dbReference type="Pfam" id="PF01607">
    <property type="entry name" value="CBM_14"/>
    <property type="match status" value="1"/>
</dbReference>
<keyword evidence="4" id="KW-1185">Reference proteome</keyword>
<dbReference type="InterPro" id="IPR052976">
    <property type="entry name" value="Scoloptoxin-like"/>
</dbReference>
<dbReference type="SUPFAM" id="SSF57625">
    <property type="entry name" value="Invertebrate chitin-binding proteins"/>
    <property type="match status" value="1"/>
</dbReference>
<feature type="compositionally biased region" description="Low complexity" evidence="1">
    <location>
        <begin position="406"/>
        <end position="421"/>
    </location>
</feature>
<feature type="region of interest" description="Disordered" evidence="1">
    <location>
        <begin position="906"/>
        <end position="936"/>
    </location>
</feature>
<feature type="non-terminal residue" evidence="3">
    <location>
        <position position="1307"/>
    </location>
</feature>
<dbReference type="EMBL" id="OW152833">
    <property type="protein sequence ID" value="CAH2054960.1"/>
    <property type="molecule type" value="Genomic_DNA"/>
</dbReference>
<feature type="compositionally biased region" description="Basic and acidic residues" evidence="1">
    <location>
        <begin position="463"/>
        <end position="485"/>
    </location>
</feature>
<feature type="region of interest" description="Disordered" evidence="1">
    <location>
        <begin position="766"/>
        <end position="785"/>
    </location>
</feature>
<feature type="domain" description="Chitin-binding type-2" evidence="2">
    <location>
        <begin position="93"/>
        <end position="150"/>
    </location>
</feature>
<sequence length="1307" mass="144974">MQSCDGARRIVQRRRDLIPNQDQDAPAPSAESLQALAEVMGAAGFEAYTEGKALVKRLIPANSQPDLDVVEHQGVIGRAGVDFPAFPTIPNTGFNCKNVPTGYYADLETDCQVFHICDTSRKISFLCPNGTIFSQSHLICDWWFKVDCASAPALYESSAEYYSNEQKKSQRGNQSPTRNPDLQQLGDTNVRTESKQIPSTTERLLRQHQRLHSEGAANTVNVKTPRSFQTLYPEINSDPTQKTQATTMFEKRRKNLVQLIANNFGNLPKRTTLPAFEYSTRRPTPARDFVGIREMQVAAETASFAQNQNRQFLTQDYSKTYRPFPVYTPNLSNGSDKTKTNPTLTTLYDFRDKYLPQSSEEATTKRASLMSYTKSYTETIEKQEPYTRPGISSLKEFLAKEKSKATSATTEMSEITETSTKTNKRNSNTEEKKLTIETKSSFEAVTVKPEVTQEDSDYIETSSSDRIHSHTNKNQRETTESSYQERRERLISKLNLEAFGPTEPTFTASLTEKYYGNLPNRPGLIVPPSLTPKTLHSLAIYYATGLDNFATTTTPEEVEGTTLSFDEYEAMEEGLPALFSQQTVNKYSNLFGNENKNAQLLEDIKLDPNGTYNELAEDLSTQMSQNPLAASPQIRELAQVFTHALSAYLQDPVQFRKVLSDIRPTPPNFGDMLTTDELLYNTEPTTTVNEDDQEILGFSDDHKVRVPIVSLREGKSLKTNLETKDSNDLTTTTTVPTTTEIVTSPSTTTTIRTPFRCCGRISASYTTAAQPKEPSSTPNPFTHTGAAQVNSLSNKFSENVISTTENNYSLQKYGGFQNNLNVLNSTQYGKDVNAGDFKPFNDYTEITNLPSAWGVDATLMPVTNGNIFESKRIKSTIPETTPVYFTETENIELENEEELQRAHSQSFVTPQGNSVRQGKNINLDDSKNNFKRPSENLEAPTTTTMVDTSTAQTTTDLPTTTVKDQTESLPTTAAFSGNIFTSPDSDRTTYQFPTTFENWQNTIVVDPITLNDGLSSTGSDQKGIDLVEQSNSWSLTTSTAAPTEYAETSETTVSSTVAIQLSALSGRAQERYGRLLKDSTTESPQESTTIADTVVEKAKEIMGGMNSTTTEKLMNVMMKTKSKTVKRLILLLIQTCDDDHNSTAEASKKALLEALMAVSQRDMEEVAKEQEATELPSTTASYDYFKTTLFSRRMDSQPLGVESTRRGKSLQFDASAINSLSHSATTESVTTEQNEATTLSPTTESSQRAEKIVVTKTATDDSPKLPAVNWPLAQARVAPQSANPKGSSDTRALELLRSLYTIAARWG</sequence>
<accession>A0ABN8IGW5</accession>
<feature type="region of interest" description="Disordered" evidence="1">
    <location>
        <begin position="403"/>
        <end position="433"/>
    </location>
</feature>